<gene>
    <name evidence="2" type="ORF">J3U88_19395</name>
</gene>
<reference evidence="2" key="1">
    <citation type="submission" date="2021-03" db="EMBL/GenBank/DDBJ databases">
        <authorList>
            <person name="Wang G."/>
        </authorList>
    </citation>
    <scope>NUCLEOTIDE SEQUENCE</scope>
    <source>
        <strain evidence="2">KCTC 12899</strain>
    </source>
</reference>
<dbReference type="Proteomes" id="UP000664417">
    <property type="component" value="Unassembled WGS sequence"/>
</dbReference>
<evidence type="ECO:0000256" key="1">
    <source>
        <dbReference type="SAM" id="MobiDB-lite"/>
    </source>
</evidence>
<evidence type="ECO:0000313" key="2">
    <source>
        <dbReference type="EMBL" id="MBO1320652.1"/>
    </source>
</evidence>
<organism evidence="2 3">
    <name type="scientific">Acanthopleuribacter pedis</name>
    <dbReference type="NCBI Taxonomy" id="442870"/>
    <lineage>
        <taxon>Bacteria</taxon>
        <taxon>Pseudomonadati</taxon>
        <taxon>Acidobacteriota</taxon>
        <taxon>Holophagae</taxon>
        <taxon>Acanthopleuribacterales</taxon>
        <taxon>Acanthopleuribacteraceae</taxon>
        <taxon>Acanthopleuribacter</taxon>
    </lineage>
</organism>
<dbReference type="AlphaFoldDB" id="A0A8J7QA62"/>
<feature type="region of interest" description="Disordered" evidence="1">
    <location>
        <begin position="172"/>
        <end position="193"/>
    </location>
</feature>
<dbReference type="EMBL" id="JAFREP010000018">
    <property type="protein sequence ID" value="MBO1320652.1"/>
    <property type="molecule type" value="Genomic_DNA"/>
</dbReference>
<name>A0A8J7QA62_9BACT</name>
<proteinExistence type="predicted"/>
<sequence length="193" mass="20641">MKKMMMLPPAIVVLVGIWLGMTKLREADGPGIDLVVIGQGLPGAEVGNALAREHGLTSGVILNDQVLRGTGTGVAWLHLDPHGKLQGQGTLNTGRERAAWTRVLDHAPQDSLLVMYTLSPSKPPEPPATWIPRAPGAWAQIARKDARTWTPVREDHAKTGPAELATRVAITLPGETEEQAEATPAADQKSTTY</sequence>
<comment type="caution">
    <text evidence="2">The sequence shown here is derived from an EMBL/GenBank/DDBJ whole genome shotgun (WGS) entry which is preliminary data.</text>
</comment>
<accession>A0A8J7QA62</accession>
<evidence type="ECO:0000313" key="3">
    <source>
        <dbReference type="Proteomes" id="UP000664417"/>
    </source>
</evidence>
<protein>
    <submittedName>
        <fullName evidence="2">Uncharacterized protein</fullName>
    </submittedName>
</protein>
<keyword evidence="3" id="KW-1185">Reference proteome</keyword>
<dbReference type="RefSeq" id="WP_207860605.1">
    <property type="nucleotide sequence ID" value="NZ_JAFREP010000018.1"/>
</dbReference>